<dbReference type="PANTHER" id="PTHR43032:SF4">
    <property type="entry name" value="OXIDOREDUCTASE MOLYBDOPTERIN-BINDING DOMAIN-CONTAINING PROTEIN"/>
    <property type="match status" value="1"/>
</dbReference>
<comment type="caution">
    <text evidence="2">The sequence shown here is derived from an EMBL/GenBank/DDBJ whole genome shotgun (WGS) entry which is preliminary data.</text>
</comment>
<dbReference type="Gene3D" id="3.90.420.10">
    <property type="entry name" value="Oxidoreductase, molybdopterin-binding domain"/>
    <property type="match status" value="1"/>
</dbReference>
<evidence type="ECO:0000259" key="1">
    <source>
        <dbReference type="Pfam" id="PF00174"/>
    </source>
</evidence>
<dbReference type="Proteomes" id="UP000830835">
    <property type="component" value="Unassembled WGS sequence"/>
</dbReference>
<evidence type="ECO:0000313" key="2">
    <source>
        <dbReference type="EMBL" id="MCJ2542289.1"/>
    </source>
</evidence>
<keyword evidence="3" id="KW-1185">Reference proteome</keyword>
<dbReference type="InterPro" id="IPR036374">
    <property type="entry name" value="OxRdtase_Mopterin-bd_sf"/>
</dbReference>
<name>A0ABT0C937_THEVL</name>
<sequence length="200" mass="22945">MGKFFQKLVGEDPLSGRVPPGQHLARGFPVFTYGDTPVIQPEEWQLRIWGCVEKEVVITWEDLLALPQHTFTADFHCVTRWSKLDVTWAGVRIPDLLAAVSIRPEAKAVMQHCYGGYTTNLTLEEFIRPENYIVHTLEGERLPVDHGGPVRTLIPHLYAWKSAKWISGLEFLPEDQPGFSERNGYHMRGEPWSEERYSDL</sequence>
<feature type="domain" description="Oxidoreductase molybdopterin-binding" evidence="1">
    <location>
        <begin position="34"/>
        <end position="179"/>
    </location>
</feature>
<dbReference type="EMBL" id="JAFIRA010000008">
    <property type="protein sequence ID" value="MCJ2542289.1"/>
    <property type="molecule type" value="Genomic_DNA"/>
</dbReference>
<dbReference type="SUPFAM" id="SSF56524">
    <property type="entry name" value="Oxidoreductase molybdopterin-binding domain"/>
    <property type="match status" value="1"/>
</dbReference>
<dbReference type="InterPro" id="IPR000572">
    <property type="entry name" value="OxRdtase_Mopterin-bd_dom"/>
</dbReference>
<proteinExistence type="predicted"/>
<organism evidence="2 3">
    <name type="scientific">Thermostichus vulcanus str. 'Rupite'</name>
    <dbReference type="NCBI Taxonomy" id="2813851"/>
    <lineage>
        <taxon>Bacteria</taxon>
        <taxon>Bacillati</taxon>
        <taxon>Cyanobacteriota</taxon>
        <taxon>Cyanophyceae</taxon>
        <taxon>Thermostichales</taxon>
        <taxon>Thermostichaceae</taxon>
        <taxon>Thermostichus</taxon>
    </lineage>
</organism>
<dbReference type="RefSeq" id="WP_244349518.1">
    <property type="nucleotide sequence ID" value="NZ_JAFIRA010000008.1"/>
</dbReference>
<evidence type="ECO:0000313" key="3">
    <source>
        <dbReference type="Proteomes" id="UP000830835"/>
    </source>
</evidence>
<dbReference type="Pfam" id="PF00174">
    <property type="entry name" value="Oxidored_molyb"/>
    <property type="match status" value="1"/>
</dbReference>
<gene>
    <name evidence="2" type="ORF">JX360_05110</name>
</gene>
<accession>A0ABT0C937</accession>
<protein>
    <submittedName>
        <fullName evidence="2">Sulfite oxidase-like oxidoreductase</fullName>
    </submittedName>
</protein>
<reference evidence="2" key="1">
    <citation type="submission" date="2021-02" db="EMBL/GenBank/DDBJ databases">
        <title>The CRISPR/cas machinery reduction and long-range gene transfer in the hot spring cyanobacterium Synechococcus.</title>
        <authorList>
            <person name="Dvorak P."/>
            <person name="Jahodarova E."/>
            <person name="Hasler P."/>
            <person name="Poulickova A."/>
        </authorList>
    </citation>
    <scope>NUCLEOTIDE SEQUENCE</scope>
    <source>
        <strain evidence="2">Rupite</strain>
    </source>
</reference>
<dbReference type="PANTHER" id="PTHR43032">
    <property type="entry name" value="PROTEIN-METHIONINE-SULFOXIDE REDUCTASE"/>
    <property type="match status" value="1"/>
</dbReference>
<dbReference type="CDD" id="cd02109">
    <property type="entry name" value="arch_bact_SO_family_Moco"/>
    <property type="match status" value="1"/>
</dbReference>